<proteinExistence type="predicted"/>
<reference evidence="3 4" key="1">
    <citation type="submission" date="2021-06" db="EMBL/GenBank/DDBJ databases">
        <authorList>
            <person name="Criscuolo A."/>
        </authorList>
    </citation>
    <scope>NUCLEOTIDE SEQUENCE [LARGE SCALE GENOMIC DNA]</scope>
    <source>
        <strain evidence="4">CIP 111802</strain>
    </source>
</reference>
<accession>A0ABN7TRI2</accession>
<gene>
    <name evidence="3" type="ORF">PAECIP111802_05336</name>
</gene>
<dbReference type="Proteomes" id="UP000730618">
    <property type="component" value="Unassembled WGS sequence"/>
</dbReference>
<dbReference type="EC" id="3.4.11.18" evidence="3"/>
<sequence length="127" mass="14011">MSELASRAASGASEGQGGCEDQRHRTGNSQRSPQGRLHRDPQFVGHGIGRELHEMPDSILNYYDPRDSRLLTNLLVLAVETFVSDGAEFVEESDDGWGLLLPEHHYAAQFEHTIVITKGMPLILTAV</sequence>
<keyword evidence="3" id="KW-0645">Protease</keyword>
<feature type="region of interest" description="Disordered" evidence="1">
    <location>
        <begin position="1"/>
        <end position="48"/>
    </location>
</feature>
<evidence type="ECO:0000313" key="4">
    <source>
        <dbReference type="Proteomes" id="UP000730618"/>
    </source>
</evidence>
<dbReference type="GO" id="GO:0004239">
    <property type="term" value="F:initiator methionyl aminopeptidase activity"/>
    <property type="evidence" value="ECO:0007669"/>
    <property type="project" value="UniProtKB-EC"/>
</dbReference>
<keyword evidence="3" id="KW-0378">Hydrolase</keyword>
<protein>
    <submittedName>
        <fullName evidence="3">Methionine aminopeptidase 1, mitochondrial</fullName>
        <ecNumber evidence="3">3.4.11.18</ecNumber>
    </submittedName>
</protein>
<dbReference type="InterPro" id="IPR000994">
    <property type="entry name" value="Pept_M24"/>
</dbReference>
<feature type="domain" description="Peptidase M24" evidence="2">
    <location>
        <begin position="39"/>
        <end position="118"/>
    </location>
</feature>
<organism evidence="3 4">
    <name type="scientific">Paenibacillus allorhizosphaerae</name>
    <dbReference type="NCBI Taxonomy" id="2849866"/>
    <lineage>
        <taxon>Bacteria</taxon>
        <taxon>Bacillati</taxon>
        <taxon>Bacillota</taxon>
        <taxon>Bacilli</taxon>
        <taxon>Bacillales</taxon>
        <taxon>Paenibacillaceae</taxon>
        <taxon>Paenibacillus</taxon>
    </lineage>
</organism>
<keyword evidence="4" id="KW-1185">Reference proteome</keyword>
<comment type="caution">
    <text evidence="3">The sequence shown here is derived from an EMBL/GenBank/DDBJ whole genome shotgun (WGS) entry which is preliminary data.</text>
</comment>
<evidence type="ECO:0000313" key="3">
    <source>
        <dbReference type="EMBL" id="CAG7652783.1"/>
    </source>
</evidence>
<keyword evidence="3" id="KW-0031">Aminopeptidase</keyword>
<evidence type="ECO:0000256" key="1">
    <source>
        <dbReference type="SAM" id="MobiDB-lite"/>
    </source>
</evidence>
<dbReference type="EMBL" id="CAJVCE010000018">
    <property type="protein sequence ID" value="CAG7652783.1"/>
    <property type="molecule type" value="Genomic_DNA"/>
</dbReference>
<dbReference type="Pfam" id="PF00557">
    <property type="entry name" value="Peptidase_M24"/>
    <property type="match status" value="1"/>
</dbReference>
<name>A0ABN7TRI2_9BACL</name>
<evidence type="ECO:0000259" key="2">
    <source>
        <dbReference type="Pfam" id="PF00557"/>
    </source>
</evidence>